<evidence type="ECO:0000259" key="14">
    <source>
        <dbReference type="Pfam" id="PF01292"/>
    </source>
</evidence>
<sequence>MGNKYSGLQIGIHWLVFFLVIVAYAAMELRGFAPRSYRPWFNMTHVSCGITILLLMVARLIIRLKYPTPPIVPRPKTDDDRNGAFGTSGDLPVIYRAACYWSGHDV</sequence>
<comment type="subcellular location">
    <subcellularLocation>
        <location evidence="2">Cell membrane</location>
        <topology evidence="2">Multi-pass membrane protein</topology>
    </subcellularLocation>
</comment>
<keyword evidence="10" id="KW-0408">Iron</keyword>
<evidence type="ECO:0000256" key="11">
    <source>
        <dbReference type="ARBA" id="ARBA00023136"/>
    </source>
</evidence>
<feature type="domain" description="Cytochrome b561 bacterial/Ni-hydrogenase" evidence="14">
    <location>
        <begin position="5"/>
        <end position="70"/>
    </location>
</feature>
<keyword evidence="6 13" id="KW-0812">Transmembrane</keyword>
<dbReference type="InterPro" id="IPR016174">
    <property type="entry name" value="Di-haem_cyt_TM"/>
</dbReference>
<keyword evidence="9 13" id="KW-1133">Transmembrane helix</keyword>
<comment type="cofactor">
    <cofactor evidence="1">
        <name>heme b</name>
        <dbReference type="ChEBI" id="CHEBI:60344"/>
    </cofactor>
</comment>
<dbReference type="GO" id="GO:0046872">
    <property type="term" value="F:metal ion binding"/>
    <property type="evidence" value="ECO:0007669"/>
    <property type="project" value="UniProtKB-KW"/>
</dbReference>
<evidence type="ECO:0000256" key="4">
    <source>
        <dbReference type="ARBA" id="ARBA00022475"/>
    </source>
</evidence>
<dbReference type="PANTHER" id="PTHR30529:SF4">
    <property type="entry name" value="SUPEROXIDE OXIDASE CYBB"/>
    <property type="match status" value="1"/>
</dbReference>
<reference evidence="15 16" key="1">
    <citation type="submission" date="2018-06" db="EMBL/GenBank/DDBJ databases">
        <authorList>
            <consortium name="Pathogen Informatics"/>
            <person name="Doyle S."/>
        </authorList>
    </citation>
    <scope>NUCLEOTIDE SEQUENCE [LARGE SCALE GENOMIC DNA]</scope>
    <source>
        <strain evidence="15 16">NCTC8256</strain>
    </source>
</reference>
<dbReference type="SUPFAM" id="SSF81342">
    <property type="entry name" value="Transmembrane di-heme cytochromes"/>
    <property type="match status" value="1"/>
</dbReference>
<keyword evidence="11 13" id="KW-0472">Membrane</keyword>
<dbReference type="InterPro" id="IPR052168">
    <property type="entry name" value="Cytochrome_b561_oxidase"/>
</dbReference>
<dbReference type="GO" id="GO:0022904">
    <property type="term" value="P:respiratory electron transport chain"/>
    <property type="evidence" value="ECO:0007669"/>
    <property type="project" value="InterPro"/>
</dbReference>
<evidence type="ECO:0000256" key="10">
    <source>
        <dbReference type="ARBA" id="ARBA00023004"/>
    </source>
</evidence>
<keyword evidence="8" id="KW-0249">Electron transport</keyword>
<evidence type="ECO:0000256" key="1">
    <source>
        <dbReference type="ARBA" id="ARBA00001970"/>
    </source>
</evidence>
<dbReference type="PANTHER" id="PTHR30529">
    <property type="entry name" value="CYTOCHROME B561"/>
    <property type="match status" value="1"/>
</dbReference>
<evidence type="ECO:0000256" key="12">
    <source>
        <dbReference type="ARBA" id="ARBA00037975"/>
    </source>
</evidence>
<dbReference type="EMBL" id="UGXR01000001">
    <property type="protein sequence ID" value="SUH09111.1"/>
    <property type="molecule type" value="Genomic_DNA"/>
</dbReference>
<gene>
    <name evidence="15" type="primary">cybB_1</name>
    <name evidence="15" type="ORF">NCTC8256_03074</name>
</gene>
<dbReference type="Pfam" id="PF01292">
    <property type="entry name" value="Ni_hydr_CYTB"/>
    <property type="match status" value="1"/>
</dbReference>
<dbReference type="GO" id="GO:0009055">
    <property type="term" value="F:electron transfer activity"/>
    <property type="evidence" value="ECO:0007669"/>
    <property type="project" value="InterPro"/>
</dbReference>
<evidence type="ECO:0000256" key="7">
    <source>
        <dbReference type="ARBA" id="ARBA00022723"/>
    </source>
</evidence>
<keyword evidence="5" id="KW-0349">Heme</keyword>
<evidence type="ECO:0000256" key="8">
    <source>
        <dbReference type="ARBA" id="ARBA00022982"/>
    </source>
</evidence>
<keyword evidence="3" id="KW-0813">Transport</keyword>
<feature type="transmembrane region" description="Helical" evidence="13">
    <location>
        <begin position="7"/>
        <end position="27"/>
    </location>
</feature>
<dbReference type="GO" id="GO:0005886">
    <property type="term" value="C:plasma membrane"/>
    <property type="evidence" value="ECO:0007669"/>
    <property type="project" value="UniProtKB-SubCell"/>
</dbReference>
<evidence type="ECO:0000256" key="5">
    <source>
        <dbReference type="ARBA" id="ARBA00022617"/>
    </source>
</evidence>
<organism evidence="15 16">
    <name type="scientific">Salmonella enterica I</name>
    <dbReference type="NCBI Taxonomy" id="59201"/>
    <lineage>
        <taxon>Bacteria</taxon>
        <taxon>Pseudomonadati</taxon>
        <taxon>Pseudomonadota</taxon>
        <taxon>Gammaproteobacteria</taxon>
        <taxon>Enterobacterales</taxon>
        <taxon>Enterobacteriaceae</taxon>
        <taxon>Salmonella</taxon>
    </lineage>
</organism>
<accession>A0A379VSF5</accession>
<dbReference type="InterPro" id="IPR011577">
    <property type="entry name" value="Cyt_b561_bac/Ni-Hgenase"/>
</dbReference>
<evidence type="ECO:0000256" key="13">
    <source>
        <dbReference type="SAM" id="Phobius"/>
    </source>
</evidence>
<evidence type="ECO:0000313" key="15">
    <source>
        <dbReference type="EMBL" id="SUH09111.1"/>
    </source>
</evidence>
<proteinExistence type="inferred from homology"/>
<dbReference type="AlphaFoldDB" id="A0A379VSF5"/>
<protein>
    <submittedName>
        <fullName evidence="15">Cytochrome b561</fullName>
    </submittedName>
</protein>
<evidence type="ECO:0000256" key="6">
    <source>
        <dbReference type="ARBA" id="ARBA00022692"/>
    </source>
</evidence>
<feature type="transmembrane region" description="Helical" evidence="13">
    <location>
        <begin position="39"/>
        <end position="62"/>
    </location>
</feature>
<evidence type="ECO:0000256" key="3">
    <source>
        <dbReference type="ARBA" id="ARBA00022448"/>
    </source>
</evidence>
<evidence type="ECO:0000256" key="2">
    <source>
        <dbReference type="ARBA" id="ARBA00004651"/>
    </source>
</evidence>
<dbReference type="Proteomes" id="UP000254346">
    <property type="component" value="Unassembled WGS sequence"/>
</dbReference>
<keyword evidence="4" id="KW-1003">Cell membrane</keyword>
<keyword evidence="7" id="KW-0479">Metal-binding</keyword>
<evidence type="ECO:0000313" key="16">
    <source>
        <dbReference type="Proteomes" id="UP000254346"/>
    </source>
</evidence>
<name>A0A379VSF5_SALET</name>
<dbReference type="GO" id="GO:0020037">
    <property type="term" value="F:heme binding"/>
    <property type="evidence" value="ECO:0007669"/>
    <property type="project" value="TreeGrafter"/>
</dbReference>
<evidence type="ECO:0000256" key="9">
    <source>
        <dbReference type="ARBA" id="ARBA00022989"/>
    </source>
</evidence>
<comment type="similarity">
    <text evidence="12">Belongs to the cytochrome b561 family.</text>
</comment>